<organism evidence="2 3">
    <name type="scientific">Psychrosphaera aquimarina</name>
    <dbReference type="NCBI Taxonomy" id="2044854"/>
    <lineage>
        <taxon>Bacteria</taxon>
        <taxon>Pseudomonadati</taxon>
        <taxon>Pseudomonadota</taxon>
        <taxon>Gammaproteobacteria</taxon>
        <taxon>Alteromonadales</taxon>
        <taxon>Pseudoalteromonadaceae</taxon>
        <taxon>Psychrosphaera</taxon>
    </lineage>
</organism>
<accession>A0ABU3QYR0</accession>
<comment type="caution">
    <text evidence="2">The sequence shown here is derived from an EMBL/GenBank/DDBJ whole genome shotgun (WGS) entry which is preliminary data.</text>
</comment>
<dbReference type="InterPro" id="IPR012659">
    <property type="entry name" value="CHP02444"/>
</dbReference>
<dbReference type="RefSeq" id="WP_216055081.1">
    <property type="nucleotide sequence ID" value="NZ_JAWCUA010000003.1"/>
</dbReference>
<evidence type="ECO:0000313" key="3">
    <source>
        <dbReference type="Proteomes" id="UP001257914"/>
    </source>
</evidence>
<keyword evidence="3" id="KW-1185">Reference proteome</keyword>
<dbReference type="EMBL" id="JAWCUA010000003">
    <property type="protein sequence ID" value="MDU0112581.1"/>
    <property type="molecule type" value="Genomic_DNA"/>
</dbReference>
<keyword evidence="1" id="KW-0175">Coiled coil</keyword>
<sequence>MNTITLSSFWQFSLTLYKNDLVQSTLLHFQNEYTANVNLALLCAMLNKHQVSLSKSQLISLHQSITDFSAQYTQPLRALRQTYKNNKDEIQQYAQLRAKLLEAELLLEQQEQALLISQLNKINVVEKQQSDNLTLYQSLVVQPNKPSLAMKLSDLNQFLL</sequence>
<evidence type="ECO:0000313" key="2">
    <source>
        <dbReference type="EMBL" id="MDU0112581.1"/>
    </source>
</evidence>
<proteinExistence type="predicted"/>
<reference evidence="2 3" key="1">
    <citation type="submission" date="2023-10" db="EMBL/GenBank/DDBJ databases">
        <title>Psychrosphaera aquimaarina strain SW33 isolated from seawater.</title>
        <authorList>
            <person name="Bayburt H."/>
            <person name="Kim J.M."/>
            <person name="Choi B.J."/>
            <person name="Jeon C.O."/>
        </authorList>
    </citation>
    <scope>NUCLEOTIDE SEQUENCE [LARGE SCALE GENOMIC DNA]</scope>
    <source>
        <strain evidence="2 3">KCTC 52743</strain>
    </source>
</reference>
<evidence type="ECO:0000256" key="1">
    <source>
        <dbReference type="SAM" id="Coils"/>
    </source>
</evidence>
<protein>
    <submittedName>
        <fullName evidence="2">TIGR02444 family protein</fullName>
    </submittedName>
</protein>
<feature type="coiled-coil region" evidence="1">
    <location>
        <begin position="76"/>
        <end position="113"/>
    </location>
</feature>
<dbReference type="Proteomes" id="UP001257914">
    <property type="component" value="Unassembled WGS sequence"/>
</dbReference>
<dbReference type="NCBIfam" id="TIGR02444">
    <property type="entry name" value="TIGR02444 family protein"/>
    <property type="match status" value="1"/>
</dbReference>
<dbReference type="Pfam" id="PF09523">
    <property type="entry name" value="DUF2390"/>
    <property type="match status" value="1"/>
</dbReference>
<gene>
    <name evidence="2" type="ORF">RT723_06095</name>
</gene>
<name>A0ABU3QYR0_9GAMM</name>